<comment type="caution">
    <text evidence="1">The sequence shown here is derived from an EMBL/GenBank/DDBJ whole genome shotgun (WGS) entry which is preliminary data.</text>
</comment>
<keyword evidence="2" id="KW-1185">Reference proteome</keyword>
<sequence>MSSGGYAGAGVYRGNVASRQLMFAHVGDLDDVKDDLLRYAFVALNEPAGSMTPAALVAGSKLVDSTAAAAMNDVAACSRVAPYLTANARTRSTAGDFWLACSAAGLGEALIGLAGIVSISVIMDILFDMGTDPDAPIDGSTNPDADCYVLTGVGNWCTSNADDPWLNPGPPTAADYDGAVNSPTAYSIPGEPWDPKPLRPRFTYFDGTEAWSCDGIPGEPRSVEVYALEDGQWKPQAGGAGSRPPVNCMFLDENGDLLLDADGNIDTSVRDATLDALLRKDGLENTYERHHIVTKYANSTDPAKVNVVKEMNGILARRGLTTESDMNLLVIPHEGPHPPEYHNWVLSNLQEADAAAGADDALFAHFFTEYITSSILEDPSIVLKKYWECRR</sequence>
<organism evidence="1 2">
    <name type="scientific">Demequina activiva</name>
    <dbReference type="NCBI Taxonomy" id="1582364"/>
    <lineage>
        <taxon>Bacteria</taxon>
        <taxon>Bacillati</taxon>
        <taxon>Actinomycetota</taxon>
        <taxon>Actinomycetes</taxon>
        <taxon>Micrococcales</taxon>
        <taxon>Demequinaceae</taxon>
        <taxon>Demequina</taxon>
    </lineage>
</organism>
<dbReference type="Proteomes" id="UP000652354">
    <property type="component" value="Unassembled WGS sequence"/>
</dbReference>
<dbReference type="InterPro" id="IPR032871">
    <property type="entry name" value="AHH_dom_containing"/>
</dbReference>
<evidence type="ECO:0000313" key="1">
    <source>
        <dbReference type="EMBL" id="GIG53996.1"/>
    </source>
</evidence>
<dbReference type="AlphaFoldDB" id="A0A919UJ43"/>
<reference evidence="1" key="1">
    <citation type="submission" date="2021-01" db="EMBL/GenBank/DDBJ databases">
        <title>Whole genome shotgun sequence of Demequina activiva NBRC 110675.</title>
        <authorList>
            <person name="Komaki H."/>
            <person name="Tamura T."/>
        </authorList>
    </citation>
    <scope>NUCLEOTIDE SEQUENCE</scope>
    <source>
        <strain evidence="1">NBRC 110675</strain>
    </source>
</reference>
<dbReference type="Pfam" id="PF14412">
    <property type="entry name" value="AHH"/>
    <property type="match status" value="1"/>
</dbReference>
<dbReference type="EMBL" id="BONR01000001">
    <property type="protein sequence ID" value="GIG53996.1"/>
    <property type="molecule type" value="Genomic_DNA"/>
</dbReference>
<accession>A0A919UJ43</accession>
<gene>
    <name evidence="1" type="ORF">Dac01nite_07480</name>
</gene>
<proteinExistence type="predicted"/>
<evidence type="ECO:0000313" key="2">
    <source>
        <dbReference type="Proteomes" id="UP000652354"/>
    </source>
</evidence>
<protein>
    <submittedName>
        <fullName evidence="1">Uncharacterized protein</fullName>
    </submittedName>
</protein>
<name>A0A919UJ43_9MICO</name>